<gene>
    <name evidence="1" type="ORF">CAL26_09815</name>
</gene>
<keyword evidence="2" id="KW-1185">Reference proteome</keyword>
<evidence type="ECO:0000313" key="2">
    <source>
        <dbReference type="Proteomes" id="UP000216857"/>
    </source>
</evidence>
<sequence length="87" mass="10008">MPDTPARPELPEPDSTMEITVLYTPIEIDTYRASTMVEYADAREAWARADERRKALEEAAQLADRYGSQAPVQIRLRIMELDRKEPT</sequence>
<dbReference type="AlphaFoldDB" id="A0A261RF97"/>
<comment type="caution">
    <text evidence="1">The sequence shown here is derived from an EMBL/GenBank/DDBJ whole genome shotgun (WGS) entry which is preliminary data.</text>
</comment>
<protein>
    <submittedName>
        <fullName evidence="1">Uncharacterized protein</fullName>
    </submittedName>
</protein>
<proteinExistence type="predicted"/>
<accession>A0A261RF97</accession>
<dbReference type="Proteomes" id="UP000216857">
    <property type="component" value="Unassembled WGS sequence"/>
</dbReference>
<organism evidence="1 2">
    <name type="scientific">Bordetella genomosp. 9</name>
    <dbReference type="NCBI Taxonomy" id="1416803"/>
    <lineage>
        <taxon>Bacteria</taxon>
        <taxon>Pseudomonadati</taxon>
        <taxon>Pseudomonadota</taxon>
        <taxon>Betaproteobacteria</taxon>
        <taxon>Burkholderiales</taxon>
        <taxon>Alcaligenaceae</taxon>
        <taxon>Bordetella</taxon>
    </lineage>
</organism>
<name>A0A261RF97_9BORD</name>
<reference evidence="1" key="1">
    <citation type="submission" date="2017-05" db="EMBL/GenBank/DDBJ databases">
        <title>Complete and WGS of Bordetella genogroups.</title>
        <authorList>
            <person name="Spilker T."/>
            <person name="Lipuma J."/>
        </authorList>
    </citation>
    <scope>NUCLEOTIDE SEQUENCE</scope>
    <source>
        <strain evidence="1">AU21707</strain>
    </source>
</reference>
<dbReference type="EMBL" id="NEVJ01000002">
    <property type="protein sequence ID" value="OZI23718.1"/>
    <property type="molecule type" value="Genomic_DNA"/>
</dbReference>
<evidence type="ECO:0000313" key="1">
    <source>
        <dbReference type="EMBL" id="OZI23718.1"/>
    </source>
</evidence>
<dbReference type="RefSeq" id="WP_094846679.1">
    <property type="nucleotide sequence ID" value="NZ_NEVJ01000002.1"/>
</dbReference>